<organism evidence="2 3">
    <name type="scientific">Ancylostoma ceylanicum</name>
    <dbReference type="NCBI Taxonomy" id="53326"/>
    <lineage>
        <taxon>Eukaryota</taxon>
        <taxon>Metazoa</taxon>
        <taxon>Ecdysozoa</taxon>
        <taxon>Nematoda</taxon>
        <taxon>Chromadorea</taxon>
        <taxon>Rhabditida</taxon>
        <taxon>Rhabditina</taxon>
        <taxon>Rhabditomorpha</taxon>
        <taxon>Strongyloidea</taxon>
        <taxon>Ancylostomatidae</taxon>
        <taxon>Ancylostomatinae</taxon>
        <taxon>Ancylostoma</taxon>
    </lineage>
</organism>
<feature type="region of interest" description="Disordered" evidence="1">
    <location>
        <begin position="1"/>
        <end position="33"/>
    </location>
</feature>
<feature type="compositionally biased region" description="Polar residues" evidence="1">
    <location>
        <begin position="9"/>
        <end position="18"/>
    </location>
</feature>
<keyword evidence="3" id="KW-1185">Reference proteome</keyword>
<dbReference type="Proteomes" id="UP000024635">
    <property type="component" value="Unassembled WGS sequence"/>
</dbReference>
<evidence type="ECO:0000313" key="3">
    <source>
        <dbReference type="Proteomes" id="UP000024635"/>
    </source>
</evidence>
<dbReference type="AlphaFoldDB" id="A0A016UHP3"/>
<accession>A0A016UHP3</accession>
<feature type="compositionally biased region" description="Low complexity" evidence="1">
    <location>
        <begin position="19"/>
        <end position="33"/>
    </location>
</feature>
<evidence type="ECO:0000313" key="2">
    <source>
        <dbReference type="EMBL" id="EYC14401.1"/>
    </source>
</evidence>
<reference evidence="3" key="1">
    <citation type="journal article" date="2015" name="Nat. Genet.">
        <title>The genome and transcriptome of the zoonotic hookworm Ancylostoma ceylanicum identify infection-specific gene families.</title>
        <authorList>
            <person name="Schwarz E.M."/>
            <person name="Hu Y."/>
            <person name="Antoshechkin I."/>
            <person name="Miller M.M."/>
            <person name="Sternberg P.W."/>
            <person name="Aroian R.V."/>
        </authorList>
    </citation>
    <scope>NUCLEOTIDE SEQUENCE</scope>
    <source>
        <strain evidence="3">HY135</strain>
    </source>
</reference>
<dbReference type="EMBL" id="JARK01001376">
    <property type="protein sequence ID" value="EYC14401.1"/>
    <property type="molecule type" value="Genomic_DNA"/>
</dbReference>
<sequence>METFWMTGRLQQSPKHSQATLTSNTTPTTISNAPIGQETSEITAMEEYRRSETRLVTDGQDMMDRTA</sequence>
<gene>
    <name evidence="2" type="primary">Acey_s0040.g183</name>
    <name evidence="2" type="ORF">Y032_0040g183</name>
</gene>
<proteinExistence type="predicted"/>
<evidence type="ECO:0000256" key="1">
    <source>
        <dbReference type="SAM" id="MobiDB-lite"/>
    </source>
</evidence>
<comment type="caution">
    <text evidence="2">The sequence shown here is derived from an EMBL/GenBank/DDBJ whole genome shotgun (WGS) entry which is preliminary data.</text>
</comment>
<name>A0A016UHP3_9BILA</name>
<protein>
    <submittedName>
        <fullName evidence="2">Uncharacterized protein</fullName>
    </submittedName>
</protein>